<comment type="caution">
    <text evidence="1">The sequence shown here is derived from an EMBL/GenBank/DDBJ whole genome shotgun (WGS) entry which is preliminary data.</text>
</comment>
<evidence type="ECO:0000313" key="2">
    <source>
        <dbReference type="Proteomes" id="UP001266305"/>
    </source>
</evidence>
<protein>
    <submittedName>
        <fullName evidence="1">Uncharacterized protein</fullName>
    </submittedName>
</protein>
<gene>
    <name evidence="1" type="ORF">P7K49_017123</name>
</gene>
<reference evidence="1 2" key="1">
    <citation type="submission" date="2023-05" db="EMBL/GenBank/DDBJ databases">
        <title>B98-5 Cell Line De Novo Hybrid Assembly: An Optical Mapping Approach.</title>
        <authorList>
            <person name="Kananen K."/>
            <person name="Auerbach J.A."/>
            <person name="Kautto E."/>
            <person name="Blachly J.S."/>
        </authorList>
    </citation>
    <scope>NUCLEOTIDE SEQUENCE [LARGE SCALE GENOMIC DNA]</scope>
    <source>
        <strain evidence="1">B95-8</strain>
        <tissue evidence="1">Cell line</tissue>
    </source>
</reference>
<name>A0ABQ9V4B0_SAGOE</name>
<dbReference type="EMBL" id="JASSZA010000008">
    <property type="protein sequence ID" value="KAK2103267.1"/>
    <property type="molecule type" value="Genomic_DNA"/>
</dbReference>
<dbReference type="Proteomes" id="UP001266305">
    <property type="component" value="Unassembled WGS sequence"/>
</dbReference>
<accession>A0ABQ9V4B0</accession>
<proteinExistence type="predicted"/>
<sequence>MGASTPQPCPVYTNVTNMLSCVADVYANSPHTTLTLCLQWPYCPQSDMLGGENEGAEGTNPLQMRAASVEVPPSRALWWRSSIVTALSGNPAPGQRYSGKLTLEPQARSHFQLLPACEDSQRNVSKTQHLKTCTLLQAAFLYFEFPPADDGPSLNPHPELGAFQAHLEQVMTSSQPMAGPSFPLAGD</sequence>
<keyword evidence="2" id="KW-1185">Reference proteome</keyword>
<organism evidence="1 2">
    <name type="scientific">Saguinus oedipus</name>
    <name type="common">Cotton-top tamarin</name>
    <name type="synonym">Oedipomidas oedipus</name>
    <dbReference type="NCBI Taxonomy" id="9490"/>
    <lineage>
        <taxon>Eukaryota</taxon>
        <taxon>Metazoa</taxon>
        <taxon>Chordata</taxon>
        <taxon>Craniata</taxon>
        <taxon>Vertebrata</taxon>
        <taxon>Euteleostomi</taxon>
        <taxon>Mammalia</taxon>
        <taxon>Eutheria</taxon>
        <taxon>Euarchontoglires</taxon>
        <taxon>Primates</taxon>
        <taxon>Haplorrhini</taxon>
        <taxon>Platyrrhini</taxon>
        <taxon>Cebidae</taxon>
        <taxon>Callitrichinae</taxon>
        <taxon>Saguinus</taxon>
    </lineage>
</organism>
<evidence type="ECO:0000313" key="1">
    <source>
        <dbReference type="EMBL" id="KAK2103267.1"/>
    </source>
</evidence>